<name>A0A9D4YC09_PEA</name>
<proteinExistence type="predicted"/>
<evidence type="ECO:0000313" key="3">
    <source>
        <dbReference type="Proteomes" id="UP001058974"/>
    </source>
</evidence>
<sequence length="184" mass="20557">MRLSRLLRNLLASPAEENILNHNTPLNNDVASNQGPWWSQLKFAGMLQWGQCRENEKEKLRSLEGTNLDALLHTLPGCGKGPPFTFQCRGSSMEGFPELTNEPGPHSAGNVPESNRRLGILSTDNDIFDILPQAKKRKYFMKNLYKTFDSRALHDTFSTVGRILFCEMATVGSGQSKGFKLCPT</sequence>
<dbReference type="EMBL" id="JAMSHJ010000002">
    <property type="protein sequence ID" value="KAI5436799.1"/>
    <property type="molecule type" value="Genomic_DNA"/>
</dbReference>
<protein>
    <submittedName>
        <fullName evidence="1">Uncharacterized protein</fullName>
    </submittedName>
</protein>
<dbReference type="AlphaFoldDB" id="A0A9D4YC09"/>
<accession>A0A9D4YC09</accession>
<evidence type="ECO:0000313" key="2">
    <source>
        <dbReference type="EMBL" id="KAI5436799.1"/>
    </source>
</evidence>
<evidence type="ECO:0000313" key="1">
    <source>
        <dbReference type="EMBL" id="KAI5436798.1"/>
    </source>
</evidence>
<dbReference type="EMBL" id="JAMSHJ010000002">
    <property type="protein sequence ID" value="KAI5436798.1"/>
    <property type="molecule type" value="Genomic_DNA"/>
</dbReference>
<dbReference type="Proteomes" id="UP001058974">
    <property type="component" value="Chromosome 2"/>
</dbReference>
<comment type="caution">
    <text evidence="1">The sequence shown here is derived from an EMBL/GenBank/DDBJ whole genome shotgun (WGS) entry which is preliminary data.</text>
</comment>
<organism evidence="1 3">
    <name type="scientific">Pisum sativum</name>
    <name type="common">Garden pea</name>
    <name type="synonym">Lathyrus oleraceus</name>
    <dbReference type="NCBI Taxonomy" id="3888"/>
    <lineage>
        <taxon>Eukaryota</taxon>
        <taxon>Viridiplantae</taxon>
        <taxon>Streptophyta</taxon>
        <taxon>Embryophyta</taxon>
        <taxon>Tracheophyta</taxon>
        <taxon>Spermatophyta</taxon>
        <taxon>Magnoliopsida</taxon>
        <taxon>eudicotyledons</taxon>
        <taxon>Gunneridae</taxon>
        <taxon>Pentapetalae</taxon>
        <taxon>rosids</taxon>
        <taxon>fabids</taxon>
        <taxon>Fabales</taxon>
        <taxon>Fabaceae</taxon>
        <taxon>Papilionoideae</taxon>
        <taxon>50 kb inversion clade</taxon>
        <taxon>NPAAA clade</taxon>
        <taxon>Hologalegina</taxon>
        <taxon>IRL clade</taxon>
        <taxon>Fabeae</taxon>
        <taxon>Lathyrus</taxon>
    </lineage>
</organism>
<dbReference type="Gramene" id="Psat02G0306300-T1">
    <property type="protein sequence ID" value="KAI5436798.1"/>
    <property type="gene ID" value="KIW84_023063"/>
</dbReference>
<keyword evidence="3" id="KW-1185">Reference proteome</keyword>
<reference evidence="1 3" key="1">
    <citation type="journal article" date="2022" name="Nat. Genet.">
        <title>Improved pea reference genome and pan-genome highlight genomic features and evolutionary characteristics.</title>
        <authorList>
            <person name="Yang T."/>
            <person name="Liu R."/>
            <person name="Luo Y."/>
            <person name="Hu S."/>
            <person name="Wang D."/>
            <person name="Wang C."/>
            <person name="Pandey M.K."/>
            <person name="Ge S."/>
            <person name="Xu Q."/>
            <person name="Li N."/>
            <person name="Li G."/>
            <person name="Huang Y."/>
            <person name="Saxena R.K."/>
            <person name="Ji Y."/>
            <person name="Li M."/>
            <person name="Yan X."/>
            <person name="He Y."/>
            <person name="Liu Y."/>
            <person name="Wang X."/>
            <person name="Xiang C."/>
            <person name="Varshney R.K."/>
            <person name="Ding H."/>
            <person name="Gao S."/>
            <person name="Zong X."/>
        </authorList>
    </citation>
    <scope>NUCLEOTIDE SEQUENCE [LARGE SCALE GENOMIC DNA]</scope>
    <source>
        <strain evidence="1 3">cv. Zhongwan 6</strain>
    </source>
</reference>
<gene>
    <name evidence="1" type="ORF">KIW84_023063</name>
    <name evidence="2" type="ORF">KIW84_023064</name>
</gene>
<dbReference type="Gramene" id="Psat02G0306400-T1">
    <property type="protein sequence ID" value="KAI5436799.1"/>
    <property type="gene ID" value="KIW84_023064"/>
</dbReference>